<evidence type="ECO:0000313" key="3">
    <source>
        <dbReference type="EMBL" id="CEL06449.1"/>
    </source>
</evidence>
<sequence>MQKIVGAYANVVENLNAHVHPDNMYPSATYLRSIIKPGPAVYDREAIRPGTPLSEGAQLLIDQVNASDDRLWVLVWGRHGPLDPNHISLALLHRVPARLERVPHGRLDRDLRRPLRPIDNGAADKTKITREWLKKQIQTGPYGSAYPEYTFIMEGDTPTFLYLIQNGLGSCENPHWGSWGGRYGRVSVEVNLYSDVMDEVEVPGTGAKVFSNQARIWRWRDAFQEDFAARMQWTLDADRGGVSHAPVVIANGSSGPEHLYQEAEAGSVVTLDASATYNPDGDELSVRWFHYKEPTRTQSEVHWPFVPDVEFSIADHHANVEGKRKGGGAVVTVQVPPAEACGVDILKGKALEIGQTLHLILEVKDSGTPCMRAYKCIVLQTTNIAAKGASGMVYETVTEALEHMIR</sequence>
<dbReference type="InterPro" id="IPR048527">
    <property type="entry name" value="Sde182_C"/>
</dbReference>
<organism evidence="3 4">
    <name type="scientific">Aspergillus calidoustus</name>
    <dbReference type="NCBI Taxonomy" id="454130"/>
    <lineage>
        <taxon>Eukaryota</taxon>
        <taxon>Fungi</taxon>
        <taxon>Dikarya</taxon>
        <taxon>Ascomycota</taxon>
        <taxon>Pezizomycotina</taxon>
        <taxon>Eurotiomycetes</taxon>
        <taxon>Eurotiomycetidae</taxon>
        <taxon>Eurotiales</taxon>
        <taxon>Aspergillaceae</taxon>
        <taxon>Aspergillus</taxon>
        <taxon>Aspergillus subgen. Nidulantes</taxon>
    </lineage>
</organism>
<dbReference type="InterPro" id="IPR011483">
    <property type="entry name" value="Sde182_NH-like"/>
</dbReference>
<proteinExistence type="predicted"/>
<accession>A0A0U5G3J4</accession>
<feature type="domain" description="Cellulose-binding Sde182 nucleoside hydrolase-like" evidence="1">
    <location>
        <begin position="1"/>
        <end position="78"/>
    </location>
</feature>
<dbReference type="OrthoDB" id="3592035at2759"/>
<dbReference type="InterPro" id="IPR013783">
    <property type="entry name" value="Ig-like_fold"/>
</dbReference>
<feature type="domain" description="Cellulose-binding Sde182 C-terminal" evidence="2">
    <location>
        <begin position="269"/>
        <end position="380"/>
    </location>
</feature>
<dbReference type="Gene3D" id="2.60.40.10">
    <property type="entry name" value="Immunoglobulins"/>
    <property type="match status" value="1"/>
</dbReference>
<evidence type="ECO:0000259" key="1">
    <source>
        <dbReference type="Pfam" id="PF07632"/>
    </source>
</evidence>
<reference evidence="4" key="1">
    <citation type="journal article" date="2016" name="Genome Announc.">
        <title>Draft genome sequences of fungus Aspergillus calidoustus.</title>
        <authorList>
            <person name="Horn F."/>
            <person name="Linde J."/>
            <person name="Mattern D.J."/>
            <person name="Walther G."/>
            <person name="Guthke R."/>
            <person name="Scherlach K."/>
            <person name="Martin K."/>
            <person name="Brakhage A.A."/>
            <person name="Petzke L."/>
            <person name="Valiante V."/>
        </authorList>
    </citation>
    <scope>NUCLEOTIDE SEQUENCE [LARGE SCALE GENOMIC DNA]</scope>
    <source>
        <strain evidence="4">SF006504</strain>
    </source>
</reference>
<dbReference type="AlphaFoldDB" id="A0A0U5G3J4"/>
<dbReference type="Pfam" id="PF07632">
    <property type="entry name" value="Sde182_NH-like"/>
    <property type="match status" value="2"/>
</dbReference>
<evidence type="ECO:0000259" key="2">
    <source>
        <dbReference type="Pfam" id="PF21027"/>
    </source>
</evidence>
<protein>
    <submittedName>
        <fullName evidence="3">Uncharacterized protein</fullName>
    </submittedName>
</protein>
<dbReference type="GO" id="GO:0016799">
    <property type="term" value="F:hydrolase activity, hydrolyzing N-glycosyl compounds"/>
    <property type="evidence" value="ECO:0007669"/>
    <property type="project" value="InterPro"/>
</dbReference>
<dbReference type="Gene3D" id="3.90.245.10">
    <property type="entry name" value="Ribonucleoside hydrolase-like"/>
    <property type="match status" value="2"/>
</dbReference>
<dbReference type="EMBL" id="CDMC01000008">
    <property type="protein sequence ID" value="CEL06449.1"/>
    <property type="molecule type" value="Genomic_DNA"/>
</dbReference>
<name>A0A0U5G3J4_ASPCI</name>
<dbReference type="InterPro" id="IPR036452">
    <property type="entry name" value="Ribo_hydro-like"/>
</dbReference>
<dbReference type="STRING" id="454130.A0A0U5G3J4"/>
<dbReference type="Proteomes" id="UP000054771">
    <property type="component" value="Unassembled WGS sequence"/>
</dbReference>
<feature type="domain" description="Cellulose-binding Sde182 nucleoside hydrolase-like" evidence="1">
    <location>
        <begin position="118"/>
        <end position="183"/>
    </location>
</feature>
<keyword evidence="4" id="KW-1185">Reference proteome</keyword>
<gene>
    <name evidence="3" type="ORF">ASPCAL09626</name>
</gene>
<evidence type="ECO:0000313" key="4">
    <source>
        <dbReference type="Proteomes" id="UP000054771"/>
    </source>
</evidence>
<dbReference type="Pfam" id="PF21027">
    <property type="entry name" value="Sde0182_C"/>
    <property type="match status" value="1"/>
</dbReference>